<organism evidence="2 3">
    <name type="scientific">Vespula germanica</name>
    <name type="common">German yellow jacket</name>
    <name type="synonym">Paravespula germanica</name>
    <dbReference type="NCBI Taxonomy" id="30212"/>
    <lineage>
        <taxon>Eukaryota</taxon>
        <taxon>Metazoa</taxon>
        <taxon>Ecdysozoa</taxon>
        <taxon>Arthropoda</taxon>
        <taxon>Hexapoda</taxon>
        <taxon>Insecta</taxon>
        <taxon>Pterygota</taxon>
        <taxon>Neoptera</taxon>
        <taxon>Endopterygota</taxon>
        <taxon>Hymenoptera</taxon>
        <taxon>Apocrita</taxon>
        <taxon>Aculeata</taxon>
        <taxon>Vespoidea</taxon>
        <taxon>Vespidae</taxon>
        <taxon>Vespinae</taxon>
        <taxon>Vespula</taxon>
    </lineage>
</organism>
<keyword evidence="3" id="KW-1185">Reference proteome</keyword>
<protein>
    <submittedName>
        <fullName evidence="2">Uncharacterized protein</fullName>
    </submittedName>
</protein>
<feature type="region of interest" description="Disordered" evidence="1">
    <location>
        <begin position="1"/>
        <end position="22"/>
    </location>
</feature>
<dbReference type="EMBL" id="JACSDZ010000010">
    <property type="protein sequence ID" value="KAF7393389.1"/>
    <property type="molecule type" value="Genomic_DNA"/>
</dbReference>
<evidence type="ECO:0000313" key="2">
    <source>
        <dbReference type="EMBL" id="KAF7393389.1"/>
    </source>
</evidence>
<accession>A0A834JUW2</accession>
<evidence type="ECO:0000313" key="3">
    <source>
        <dbReference type="Proteomes" id="UP000617340"/>
    </source>
</evidence>
<dbReference type="Proteomes" id="UP000617340">
    <property type="component" value="Unassembled WGS sequence"/>
</dbReference>
<proteinExistence type="predicted"/>
<dbReference type="AlphaFoldDB" id="A0A834JUW2"/>
<name>A0A834JUW2_VESGE</name>
<gene>
    <name evidence="2" type="ORF">HZH68_010208</name>
</gene>
<sequence length="81" mass="8509">MFSERSERVSGGGRLVDGPGPGVGSYSVVHERALKSNGLGTAIDGIANSDGSPVVAIISRQLNRDETPTRAYESREYSTLG</sequence>
<feature type="compositionally biased region" description="Gly residues" evidence="1">
    <location>
        <begin position="10"/>
        <end position="22"/>
    </location>
</feature>
<reference evidence="2" key="1">
    <citation type="journal article" date="2020" name="G3 (Bethesda)">
        <title>High-Quality Assemblies for Three Invasive Social Wasps from the &lt;i&gt;Vespula&lt;/i&gt; Genus.</title>
        <authorList>
            <person name="Harrop T.W.R."/>
            <person name="Guhlin J."/>
            <person name="McLaughlin G.M."/>
            <person name="Permina E."/>
            <person name="Stockwell P."/>
            <person name="Gilligan J."/>
            <person name="Le Lec M.F."/>
            <person name="Gruber M.A.M."/>
            <person name="Quinn O."/>
            <person name="Lovegrove M."/>
            <person name="Duncan E.J."/>
            <person name="Remnant E.J."/>
            <person name="Van Eeckhoven J."/>
            <person name="Graham B."/>
            <person name="Knapp R.A."/>
            <person name="Langford K.W."/>
            <person name="Kronenberg Z."/>
            <person name="Press M.O."/>
            <person name="Eacker S.M."/>
            <person name="Wilson-Rankin E.E."/>
            <person name="Purcell J."/>
            <person name="Lester P.J."/>
            <person name="Dearden P.K."/>
        </authorList>
    </citation>
    <scope>NUCLEOTIDE SEQUENCE</scope>
    <source>
        <strain evidence="2">Linc-1</strain>
    </source>
</reference>
<comment type="caution">
    <text evidence="2">The sequence shown here is derived from an EMBL/GenBank/DDBJ whole genome shotgun (WGS) entry which is preliminary data.</text>
</comment>
<evidence type="ECO:0000256" key="1">
    <source>
        <dbReference type="SAM" id="MobiDB-lite"/>
    </source>
</evidence>